<dbReference type="EMBL" id="LWBO01000009">
    <property type="protein sequence ID" value="OQP49895.1"/>
    <property type="molecule type" value="Genomic_DNA"/>
</dbReference>
<evidence type="ECO:0008006" key="3">
    <source>
        <dbReference type="Google" id="ProtNLM"/>
    </source>
</evidence>
<protein>
    <recommendedName>
        <fullName evidence="3">Gliding motility associated protein GldN</fullName>
    </recommendedName>
</protein>
<keyword evidence="2" id="KW-1185">Reference proteome</keyword>
<proteinExistence type="predicted"/>
<sequence length="319" mass="36830">MKVNQLIAKGTIKPSVFLLVMMLCLNFAYGQKSTQKKSEDNYNRPLTPVRGYYSQLESFSPAPKSPNEEVDKKKFITVQAAIDKRLSIKPIYLSDVSADDFKLPDPPANSSAQTRAELNYLVEVEKNRTEEDIRRCHYMSGIFYDLNIHPGDSTYEQNRKNLFYIGRSIGTWFNPQTLPLTADLMANVWRDANYFIWALKYKYARIRPYMLEPRLKNLEQAGAPAYPTGTATDSYIQAYIFQELAPQFTDVFVKDAYDMSQSRETIEVHFPSDVEGSRILARQFVNKLFQNKKFLKDFEKVKEEWALKGKENLTDKGGI</sequence>
<name>A0ABX3P2C4_9BACT</name>
<reference evidence="1 2" key="1">
    <citation type="submission" date="2016-04" db="EMBL/GenBank/DDBJ databases">
        <authorList>
            <person name="Chen L."/>
            <person name="Zhuang W."/>
            <person name="Wang G."/>
        </authorList>
    </citation>
    <scope>NUCLEOTIDE SEQUENCE [LARGE SCALE GENOMIC DNA]</scope>
    <source>
        <strain evidence="2">GR20</strain>
    </source>
</reference>
<dbReference type="InterPro" id="IPR036938">
    <property type="entry name" value="PAP2/HPO_sf"/>
</dbReference>
<accession>A0ABX3P2C4</accession>
<evidence type="ECO:0000313" key="1">
    <source>
        <dbReference type="EMBL" id="OQP49895.1"/>
    </source>
</evidence>
<dbReference type="RefSeq" id="WP_014219561.1">
    <property type="nucleotide sequence ID" value="NZ_LWBO01000009.1"/>
</dbReference>
<dbReference type="Gene3D" id="1.20.144.10">
    <property type="entry name" value="Phosphatidic acid phosphatase type 2/haloperoxidase"/>
    <property type="match status" value="1"/>
</dbReference>
<evidence type="ECO:0000313" key="2">
    <source>
        <dbReference type="Proteomes" id="UP000192277"/>
    </source>
</evidence>
<dbReference type="Proteomes" id="UP000192277">
    <property type="component" value="Unassembled WGS sequence"/>
</dbReference>
<comment type="caution">
    <text evidence="1">The sequence shown here is derived from an EMBL/GenBank/DDBJ whole genome shotgun (WGS) entry which is preliminary data.</text>
</comment>
<dbReference type="SUPFAM" id="SSF48317">
    <property type="entry name" value="Acid phosphatase/Vanadium-dependent haloperoxidase"/>
    <property type="match status" value="1"/>
</dbReference>
<organism evidence="1 2">
    <name type="scientific">Niastella koreensis</name>
    <dbReference type="NCBI Taxonomy" id="354356"/>
    <lineage>
        <taxon>Bacteria</taxon>
        <taxon>Pseudomonadati</taxon>
        <taxon>Bacteroidota</taxon>
        <taxon>Chitinophagia</taxon>
        <taxon>Chitinophagales</taxon>
        <taxon>Chitinophagaceae</taxon>
        <taxon>Niastella</taxon>
    </lineage>
</organism>
<gene>
    <name evidence="1" type="ORF">A4D02_27860</name>
</gene>